<organism evidence="1 2">
    <name type="scientific">Ehrlichia chaffeensis (strain ATCC CRL-10679 / Arkansas)</name>
    <dbReference type="NCBI Taxonomy" id="205920"/>
    <lineage>
        <taxon>Bacteria</taxon>
        <taxon>Pseudomonadati</taxon>
        <taxon>Pseudomonadota</taxon>
        <taxon>Alphaproteobacteria</taxon>
        <taxon>Rickettsiales</taxon>
        <taxon>Anaplasmataceae</taxon>
        <taxon>Ehrlichia</taxon>
    </lineage>
</organism>
<dbReference type="Proteomes" id="UP000008320">
    <property type="component" value="Chromosome"/>
</dbReference>
<dbReference type="STRING" id="205920.ECH_1082"/>
<proteinExistence type="predicted"/>
<accession>Q2GFB6</accession>
<evidence type="ECO:0000313" key="2">
    <source>
        <dbReference type="Proteomes" id="UP000008320"/>
    </source>
</evidence>
<dbReference type="KEGG" id="ech:ECH_1082"/>
<protein>
    <submittedName>
        <fullName evidence="1">Uncharacterized protein</fullName>
    </submittedName>
</protein>
<dbReference type="HOGENOM" id="CLU_3006977_0_0_5"/>
<dbReference type="AlphaFoldDB" id="Q2GFB6"/>
<sequence>MTNIILQITTVLKTIKLYFLTNLHGRKIIETHTIKLFLYFVTSNNKYYKYIVICQK</sequence>
<gene>
    <name evidence="1" type="ordered locus">ECH_1082</name>
</gene>
<name>Q2GFB6_EHRCR</name>
<reference evidence="1 2" key="1">
    <citation type="journal article" date="2006" name="PLoS Genet.">
        <title>Comparative genomics of emerging human ehrlichiosis agents.</title>
        <authorList>
            <person name="Dunning Hotopp J.C."/>
            <person name="Lin M."/>
            <person name="Madupu R."/>
            <person name="Crabtree J."/>
            <person name="Angiuoli S.V."/>
            <person name="Eisen J.A."/>
            <person name="Seshadri R."/>
            <person name="Ren Q."/>
            <person name="Wu M."/>
            <person name="Utterback T.R."/>
            <person name="Smith S."/>
            <person name="Lewis M."/>
            <person name="Khouri H."/>
            <person name="Zhang C."/>
            <person name="Niu H."/>
            <person name="Lin Q."/>
            <person name="Ohashi N."/>
            <person name="Zhi N."/>
            <person name="Nelson W."/>
            <person name="Brinkac L.M."/>
            <person name="Dodson R.J."/>
            <person name="Rosovitz M.J."/>
            <person name="Sundaram J."/>
            <person name="Daugherty S.C."/>
            <person name="Davidsen T."/>
            <person name="Durkin A.S."/>
            <person name="Gwinn M."/>
            <person name="Haft D.H."/>
            <person name="Selengut J.D."/>
            <person name="Sullivan S.A."/>
            <person name="Zafar N."/>
            <person name="Zhou L."/>
            <person name="Benahmed F."/>
            <person name="Forberger H."/>
            <person name="Halpin R."/>
            <person name="Mulligan S."/>
            <person name="Robinson J."/>
            <person name="White O."/>
            <person name="Rikihisa Y."/>
            <person name="Tettelin H."/>
        </authorList>
    </citation>
    <scope>NUCLEOTIDE SEQUENCE [LARGE SCALE GENOMIC DNA]</scope>
    <source>
        <strain evidence="2">ATCC CRL-10679 / Arkansas</strain>
    </source>
</reference>
<evidence type="ECO:0000313" key="1">
    <source>
        <dbReference type="EMBL" id="ABD45577.1"/>
    </source>
</evidence>
<keyword evidence="2" id="KW-1185">Reference proteome</keyword>
<dbReference type="EMBL" id="CP000236">
    <property type="protein sequence ID" value="ABD45577.1"/>
    <property type="molecule type" value="Genomic_DNA"/>
</dbReference>